<evidence type="ECO:0008006" key="5">
    <source>
        <dbReference type="Google" id="ProtNLM"/>
    </source>
</evidence>
<proteinExistence type="predicted"/>
<name>A0A811MMH1_9POAL</name>
<feature type="domain" description="Peptidase C1A papain C-terminal" evidence="1">
    <location>
        <begin position="396"/>
        <end position="451"/>
    </location>
</feature>
<dbReference type="OrthoDB" id="627307at2759"/>
<dbReference type="GO" id="GO:0008234">
    <property type="term" value="F:cysteine-type peptidase activity"/>
    <property type="evidence" value="ECO:0007669"/>
    <property type="project" value="InterPro"/>
</dbReference>
<dbReference type="PANTHER" id="PTHR31476:SF13">
    <property type="entry name" value="PROTEIN WHAT'S THIS FACTOR 9, MITOCHONDRIAL"/>
    <property type="match status" value="1"/>
</dbReference>
<organism evidence="3 4">
    <name type="scientific">Miscanthus lutarioriparius</name>
    <dbReference type="NCBI Taxonomy" id="422564"/>
    <lineage>
        <taxon>Eukaryota</taxon>
        <taxon>Viridiplantae</taxon>
        <taxon>Streptophyta</taxon>
        <taxon>Embryophyta</taxon>
        <taxon>Tracheophyta</taxon>
        <taxon>Spermatophyta</taxon>
        <taxon>Magnoliopsida</taxon>
        <taxon>Liliopsida</taxon>
        <taxon>Poales</taxon>
        <taxon>Poaceae</taxon>
        <taxon>PACMAD clade</taxon>
        <taxon>Panicoideae</taxon>
        <taxon>Andropogonodae</taxon>
        <taxon>Andropogoneae</taxon>
        <taxon>Saccharinae</taxon>
        <taxon>Miscanthus</taxon>
    </lineage>
</organism>
<dbReference type="PANTHER" id="PTHR31476">
    <property type="entry name" value="PROTEIN WHAT'S THIS FACTOR 1 HOMOLOG, CHLOROPLASTIC"/>
    <property type="match status" value="1"/>
</dbReference>
<protein>
    <recommendedName>
        <fullName evidence="5">PORR domain-containing protein</fullName>
    </recommendedName>
</protein>
<keyword evidence="4" id="KW-1185">Reference proteome</keyword>
<dbReference type="SUPFAM" id="SSF54001">
    <property type="entry name" value="Cysteine proteinases"/>
    <property type="match status" value="1"/>
</dbReference>
<dbReference type="InterPro" id="IPR038765">
    <property type="entry name" value="Papain-like_cys_pep_sf"/>
</dbReference>
<dbReference type="AlphaFoldDB" id="A0A811MMH1"/>
<dbReference type="InterPro" id="IPR000668">
    <property type="entry name" value="Peptidase_C1A_C"/>
</dbReference>
<dbReference type="EMBL" id="CAJGYO010000001">
    <property type="protein sequence ID" value="CAD6206947.1"/>
    <property type="molecule type" value="Genomic_DNA"/>
</dbReference>
<evidence type="ECO:0000313" key="4">
    <source>
        <dbReference type="Proteomes" id="UP000604825"/>
    </source>
</evidence>
<dbReference type="GO" id="GO:0003723">
    <property type="term" value="F:RNA binding"/>
    <property type="evidence" value="ECO:0007669"/>
    <property type="project" value="InterPro"/>
</dbReference>
<dbReference type="Pfam" id="PF00112">
    <property type="entry name" value="Peptidase_C1"/>
    <property type="match status" value="1"/>
</dbReference>
<dbReference type="Pfam" id="PF11955">
    <property type="entry name" value="PORR"/>
    <property type="match status" value="1"/>
</dbReference>
<dbReference type="GO" id="GO:0006508">
    <property type="term" value="P:proteolysis"/>
    <property type="evidence" value="ECO:0007669"/>
    <property type="project" value="InterPro"/>
</dbReference>
<accession>A0A811MMH1</accession>
<dbReference type="InterPro" id="IPR045040">
    <property type="entry name" value="PORR_fam"/>
</dbReference>
<dbReference type="Proteomes" id="UP000604825">
    <property type="component" value="Unassembled WGS sequence"/>
</dbReference>
<reference evidence="3" key="1">
    <citation type="submission" date="2020-10" db="EMBL/GenBank/DDBJ databases">
        <authorList>
            <person name="Han B."/>
            <person name="Lu T."/>
            <person name="Zhao Q."/>
            <person name="Huang X."/>
            <person name="Zhao Y."/>
        </authorList>
    </citation>
    <scope>NUCLEOTIDE SEQUENCE</scope>
</reference>
<feature type="domain" description="PORR" evidence="2">
    <location>
        <begin position="33"/>
        <end position="361"/>
    </location>
</feature>
<evidence type="ECO:0000313" key="3">
    <source>
        <dbReference type="EMBL" id="CAD6206947.1"/>
    </source>
</evidence>
<comment type="caution">
    <text evidence="3">The sequence shown here is derived from an EMBL/GenBank/DDBJ whole genome shotgun (WGS) entry which is preliminary data.</text>
</comment>
<sequence length="454" mass="51658">MQSLAKPRSLEPLPPLAVHLQSMAYVNVTMRRKKDSSFDAVPELSHARDIRPLVSLARLLSPSPTPVSAVSKLGPSLETPDRRVTAFLRRFPAAFVESVGQHNIPWFRLSDATARLLREERDVFAARRADVCGCLRRVVLMSPRRRLPLRVAQGMLWHLGIPEDYFKDLDHDIAQDGFKIVISGDGDDWRELGLIDDAKDEEMPLSVLQLNAMRKLRSVEEVSVPLFPSKGLRLKQKIKDWLERFQRLPYVSPYEDFSHINRGSDVSERRAVGVLHELLSLFVTCSAERRRLCCLRQHLGLPQKFHLVFERHPHVFYLLLKEKTCFVVLKEAYMAGEDTAIEEHPMLEVRKKYVELMEQSREIIRCRRSGKPIELESKSGKETISIVYNLFNNGVQEVTGLSLQVLTDGGKSGCNGGLMDAAFDFIIKNGGINIEDDYPYKAVDGKCNINRDIV</sequence>
<dbReference type="Gene3D" id="3.90.70.10">
    <property type="entry name" value="Cysteine proteinases"/>
    <property type="match status" value="1"/>
</dbReference>
<gene>
    <name evidence="3" type="ORF">NCGR_LOCUS4574</name>
</gene>
<dbReference type="InterPro" id="IPR021099">
    <property type="entry name" value="PORR_domain"/>
</dbReference>
<evidence type="ECO:0000259" key="2">
    <source>
        <dbReference type="Pfam" id="PF11955"/>
    </source>
</evidence>
<evidence type="ECO:0000259" key="1">
    <source>
        <dbReference type="Pfam" id="PF00112"/>
    </source>
</evidence>